<dbReference type="AlphaFoldDB" id="A0A381TR99"/>
<dbReference type="EMBL" id="UINC01004998">
    <property type="protein sequence ID" value="SVA18344.1"/>
    <property type="molecule type" value="Genomic_DNA"/>
</dbReference>
<dbReference type="InterPro" id="IPR002575">
    <property type="entry name" value="Aminoglycoside_PTrfase"/>
</dbReference>
<sequence length="330" mass="37943">MSVFSSPPPNYSVEDVMLLIKVHYGIKVQAMILNSERDQNFLCNAGEKKYVLKISNPDEDRSVLDMQNACVQYIKEHDPSLQVPLAFKEVKTIEKEGTSFFIRLVDYLPGQLLMEMVHHSDLLYELGSFLGRLRIAMNGFDHPAGHRDFPWDVAYIDFIKEHKHYLESKESVVDHFIDQYEQIVLPITSKLRKALIHNDGNDHNVLVNEDGETCGIIDFGDMVYTYIACEPAVCMAYVALGKDEPLEPIVQVLKGFHERFPLTLLELSALIYMVCIRLCITVTMAAYRKQLFPDNKYISVTENQAFNFLEKMKNEDLNRWSDKLVEYAGS</sequence>
<evidence type="ECO:0000313" key="10">
    <source>
        <dbReference type="EMBL" id="SVA18344.1"/>
    </source>
</evidence>
<evidence type="ECO:0000256" key="3">
    <source>
        <dbReference type="ARBA" id="ARBA00022679"/>
    </source>
</evidence>
<dbReference type="PANTHER" id="PTHR21064">
    <property type="entry name" value="AMINOGLYCOSIDE PHOSPHOTRANSFERASE DOMAIN-CONTAINING PROTEIN-RELATED"/>
    <property type="match status" value="1"/>
</dbReference>
<evidence type="ECO:0000256" key="6">
    <source>
        <dbReference type="ARBA" id="ARBA00037368"/>
    </source>
</evidence>
<dbReference type="Gene3D" id="3.90.1200.10">
    <property type="match status" value="1"/>
</dbReference>
<keyword evidence="2" id="KW-0963">Cytoplasm</keyword>
<evidence type="ECO:0000256" key="2">
    <source>
        <dbReference type="ARBA" id="ARBA00022490"/>
    </source>
</evidence>
<accession>A0A381TR99</accession>
<feature type="domain" description="Aminoglycoside phosphotransferase" evidence="9">
    <location>
        <begin position="38"/>
        <end position="250"/>
    </location>
</feature>
<evidence type="ECO:0000256" key="7">
    <source>
        <dbReference type="ARBA" id="ARBA00038873"/>
    </source>
</evidence>
<evidence type="ECO:0000256" key="1">
    <source>
        <dbReference type="ARBA" id="ARBA00004496"/>
    </source>
</evidence>
<name>A0A381TR99_9ZZZZ</name>
<keyword evidence="3" id="KW-0808">Transferase</keyword>
<reference evidence="10" key="1">
    <citation type="submission" date="2018-05" db="EMBL/GenBank/DDBJ databases">
        <authorList>
            <person name="Lanie J.A."/>
            <person name="Ng W.-L."/>
            <person name="Kazmierczak K.M."/>
            <person name="Andrzejewski T.M."/>
            <person name="Davidsen T.M."/>
            <person name="Wayne K.J."/>
            <person name="Tettelin H."/>
            <person name="Glass J.I."/>
            <person name="Rusch D."/>
            <person name="Podicherti R."/>
            <person name="Tsui H.-C.T."/>
            <person name="Winkler M.E."/>
        </authorList>
    </citation>
    <scope>NUCLEOTIDE SEQUENCE</scope>
</reference>
<evidence type="ECO:0000256" key="8">
    <source>
        <dbReference type="ARBA" id="ARBA00040505"/>
    </source>
</evidence>
<dbReference type="GO" id="GO:0047992">
    <property type="term" value="F:hydroxylysine kinase activity"/>
    <property type="evidence" value="ECO:0007669"/>
    <property type="project" value="UniProtKB-EC"/>
</dbReference>
<comment type="subcellular location">
    <subcellularLocation>
        <location evidence="1">Cytoplasm</location>
    </subcellularLocation>
</comment>
<comment type="function">
    <text evidence="6">Catalyzes the GTP-dependent phosphorylation of 5-hydroxy-L-lysine.</text>
</comment>
<proteinExistence type="predicted"/>
<gene>
    <name evidence="10" type="ORF">METZ01_LOCUS71198</name>
</gene>
<protein>
    <recommendedName>
        <fullName evidence="8">Hydroxylysine kinase</fullName>
        <ecNumber evidence="7">2.7.1.81</ecNumber>
    </recommendedName>
</protein>
<dbReference type="EC" id="2.7.1.81" evidence="7"/>
<dbReference type="Pfam" id="PF01636">
    <property type="entry name" value="APH"/>
    <property type="match status" value="1"/>
</dbReference>
<evidence type="ECO:0000256" key="5">
    <source>
        <dbReference type="ARBA" id="ARBA00036820"/>
    </source>
</evidence>
<dbReference type="PANTHER" id="PTHR21064:SF1">
    <property type="entry name" value="HYDROXYLYSINE KINASE"/>
    <property type="match status" value="1"/>
</dbReference>
<organism evidence="10">
    <name type="scientific">marine metagenome</name>
    <dbReference type="NCBI Taxonomy" id="408172"/>
    <lineage>
        <taxon>unclassified sequences</taxon>
        <taxon>metagenomes</taxon>
        <taxon>ecological metagenomes</taxon>
    </lineage>
</organism>
<evidence type="ECO:0000256" key="4">
    <source>
        <dbReference type="ARBA" id="ARBA00022777"/>
    </source>
</evidence>
<keyword evidence="4" id="KW-0418">Kinase</keyword>
<dbReference type="SUPFAM" id="SSF56112">
    <property type="entry name" value="Protein kinase-like (PK-like)"/>
    <property type="match status" value="1"/>
</dbReference>
<comment type="catalytic activity">
    <reaction evidence="5">
        <text>(5R)-5-hydroxy-L-lysine + GTP = (5R)-5-phosphooxy-L-lysine + GDP + H(+)</text>
        <dbReference type="Rhea" id="RHEA:19049"/>
        <dbReference type="ChEBI" id="CHEBI:15378"/>
        <dbReference type="ChEBI" id="CHEBI:37565"/>
        <dbReference type="ChEBI" id="CHEBI:57882"/>
        <dbReference type="ChEBI" id="CHEBI:58189"/>
        <dbReference type="ChEBI" id="CHEBI:58357"/>
        <dbReference type="EC" id="2.7.1.81"/>
    </reaction>
</comment>
<dbReference type="InterPro" id="IPR011009">
    <property type="entry name" value="Kinase-like_dom_sf"/>
</dbReference>
<dbReference type="InterPro" id="IPR050249">
    <property type="entry name" value="Pseudomonas-type_ThrB"/>
</dbReference>
<evidence type="ECO:0000259" key="9">
    <source>
        <dbReference type="Pfam" id="PF01636"/>
    </source>
</evidence>
<dbReference type="GO" id="GO:0005737">
    <property type="term" value="C:cytoplasm"/>
    <property type="evidence" value="ECO:0007669"/>
    <property type="project" value="UniProtKB-SubCell"/>
</dbReference>